<dbReference type="PhylomeDB" id="E9GQN3"/>
<dbReference type="HOGENOM" id="CLU_1950948_0_0_1"/>
<evidence type="ECO:0000256" key="1">
    <source>
        <dbReference type="SAM" id="Coils"/>
    </source>
</evidence>
<dbReference type="KEGG" id="dpx:DAPPUDRAFT_320622"/>
<dbReference type="Proteomes" id="UP000000305">
    <property type="component" value="Unassembled WGS sequence"/>
</dbReference>
<feature type="coiled-coil region" evidence="1">
    <location>
        <begin position="46"/>
        <end position="98"/>
    </location>
</feature>
<dbReference type="OrthoDB" id="10332277at2759"/>
<proteinExistence type="predicted"/>
<evidence type="ECO:0000313" key="4">
    <source>
        <dbReference type="EMBL" id="EFX78143.1"/>
    </source>
</evidence>
<evidence type="ECO:0000256" key="3">
    <source>
        <dbReference type="SAM" id="SignalP"/>
    </source>
</evidence>
<reference evidence="4 5" key="1">
    <citation type="journal article" date="2011" name="Science">
        <title>The ecoresponsive genome of Daphnia pulex.</title>
        <authorList>
            <person name="Colbourne J.K."/>
            <person name="Pfrender M.E."/>
            <person name="Gilbert D."/>
            <person name="Thomas W.K."/>
            <person name="Tucker A."/>
            <person name="Oakley T.H."/>
            <person name="Tokishita S."/>
            <person name="Aerts A."/>
            <person name="Arnold G.J."/>
            <person name="Basu M.K."/>
            <person name="Bauer D.J."/>
            <person name="Caceres C.E."/>
            <person name="Carmel L."/>
            <person name="Casola C."/>
            <person name="Choi J.H."/>
            <person name="Detter J.C."/>
            <person name="Dong Q."/>
            <person name="Dusheyko S."/>
            <person name="Eads B.D."/>
            <person name="Frohlich T."/>
            <person name="Geiler-Samerotte K.A."/>
            <person name="Gerlach D."/>
            <person name="Hatcher P."/>
            <person name="Jogdeo S."/>
            <person name="Krijgsveld J."/>
            <person name="Kriventseva E.V."/>
            <person name="Kultz D."/>
            <person name="Laforsch C."/>
            <person name="Lindquist E."/>
            <person name="Lopez J."/>
            <person name="Manak J.R."/>
            <person name="Muller J."/>
            <person name="Pangilinan J."/>
            <person name="Patwardhan R.P."/>
            <person name="Pitluck S."/>
            <person name="Pritham E.J."/>
            <person name="Rechtsteiner A."/>
            <person name="Rho M."/>
            <person name="Rogozin I.B."/>
            <person name="Sakarya O."/>
            <person name="Salamov A."/>
            <person name="Schaack S."/>
            <person name="Shapiro H."/>
            <person name="Shiga Y."/>
            <person name="Skalitzky C."/>
            <person name="Smith Z."/>
            <person name="Souvorov A."/>
            <person name="Sung W."/>
            <person name="Tang Z."/>
            <person name="Tsuchiya D."/>
            <person name="Tu H."/>
            <person name="Vos H."/>
            <person name="Wang M."/>
            <person name="Wolf Y.I."/>
            <person name="Yamagata H."/>
            <person name="Yamada T."/>
            <person name="Ye Y."/>
            <person name="Shaw J.R."/>
            <person name="Andrews J."/>
            <person name="Crease T.J."/>
            <person name="Tang H."/>
            <person name="Lucas S.M."/>
            <person name="Robertson H.M."/>
            <person name="Bork P."/>
            <person name="Koonin E.V."/>
            <person name="Zdobnov E.M."/>
            <person name="Grigoriev I.V."/>
            <person name="Lynch M."/>
            <person name="Boore J.L."/>
        </authorList>
    </citation>
    <scope>NUCLEOTIDE SEQUENCE [LARGE SCALE GENOMIC DNA]</scope>
</reference>
<keyword evidence="5" id="KW-1185">Reference proteome</keyword>
<feature type="chain" id="PRO_5003241390" evidence="3">
    <location>
        <begin position="23"/>
        <end position="129"/>
    </location>
</feature>
<dbReference type="InParanoid" id="E9GQN3"/>
<dbReference type="EMBL" id="GL732558">
    <property type="protein sequence ID" value="EFX78143.1"/>
    <property type="molecule type" value="Genomic_DNA"/>
</dbReference>
<evidence type="ECO:0000256" key="2">
    <source>
        <dbReference type="SAM" id="MobiDB-lite"/>
    </source>
</evidence>
<keyword evidence="1" id="KW-0175">Coiled coil</keyword>
<feature type="signal peptide" evidence="3">
    <location>
        <begin position="1"/>
        <end position="22"/>
    </location>
</feature>
<gene>
    <name evidence="4" type="ORF">DAPPUDRAFT_320622</name>
</gene>
<keyword evidence="3" id="KW-0732">Signal</keyword>
<feature type="region of interest" description="Disordered" evidence="2">
    <location>
        <begin position="101"/>
        <end position="129"/>
    </location>
</feature>
<accession>E9GQN3</accession>
<organism evidence="4 5">
    <name type="scientific">Daphnia pulex</name>
    <name type="common">Water flea</name>
    <dbReference type="NCBI Taxonomy" id="6669"/>
    <lineage>
        <taxon>Eukaryota</taxon>
        <taxon>Metazoa</taxon>
        <taxon>Ecdysozoa</taxon>
        <taxon>Arthropoda</taxon>
        <taxon>Crustacea</taxon>
        <taxon>Branchiopoda</taxon>
        <taxon>Diplostraca</taxon>
        <taxon>Cladocera</taxon>
        <taxon>Anomopoda</taxon>
        <taxon>Daphniidae</taxon>
        <taxon>Daphnia</taxon>
    </lineage>
</organism>
<sequence length="129" mass="14942">MIFKVLSILALVALVFSVTATADPVDEHAVEMEMLKMRAVEMDSRIQQVKAMEDNLRKRHEELDQHTHQLQAEHQKKLQELEALHEDKIKALAGKEREFVEKDEHVKKTASVKKTEKEVEPEEDDHVHA</sequence>
<feature type="compositionally biased region" description="Acidic residues" evidence="2">
    <location>
        <begin position="119"/>
        <end position="129"/>
    </location>
</feature>
<protein>
    <submittedName>
        <fullName evidence="4">Uncharacterized protein</fullName>
    </submittedName>
</protein>
<feature type="compositionally biased region" description="Basic and acidic residues" evidence="2">
    <location>
        <begin position="101"/>
        <end position="118"/>
    </location>
</feature>
<dbReference type="AlphaFoldDB" id="E9GQN3"/>
<name>E9GQN3_DAPPU</name>
<evidence type="ECO:0000313" key="5">
    <source>
        <dbReference type="Proteomes" id="UP000000305"/>
    </source>
</evidence>